<reference evidence="1 2" key="1">
    <citation type="submission" date="2024-02" db="EMBL/GenBank/DDBJ databases">
        <title>Haloferula sargassicola NBRC 104335.</title>
        <authorList>
            <person name="Ichikawa N."/>
            <person name="Katano-Makiyama Y."/>
            <person name="Hidaka K."/>
        </authorList>
    </citation>
    <scope>NUCLEOTIDE SEQUENCE [LARGE SCALE GENOMIC DNA]</scope>
    <source>
        <strain evidence="1 2">NBRC 104335</strain>
    </source>
</reference>
<accession>A0ABP9UTD5</accession>
<dbReference type="InterPro" id="IPR013424">
    <property type="entry name" value="Ice-binding_C"/>
</dbReference>
<proteinExistence type="predicted"/>
<evidence type="ECO:0000313" key="1">
    <source>
        <dbReference type="EMBL" id="GAA5484790.1"/>
    </source>
</evidence>
<keyword evidence="2" id="KW-1185">Reference proteome</keyword>
<dbReference type="NCBIfam" id="TIGR02595">
    <property type="entry name" value="PEP_CTERM"/>
    <property type="match status" value="1"/>
</dbReference>
<comment type="caution">
    <text evidence="1">The sequence shown here is derived from an EMBL/GenBank/DDBJ whole genome shotgun (WGS) entry which is preliminary data.</text>
</comment>
<evidence type="ECO:0000313" key="2">
    <source>
        <dbReference type="Proteomes" id="UP001476282"/>
    </source>
</evidence>
<dbReference type="EMBL" id="BAABRI010000035">
    <property type="protein sequence ID" value="GAA5484790.1"/>
    <property type="molecule type" value="Genomic_DNA"/>
</dbReference>
<protein>
    <recommendedName>
        <fullName evidence="3">PEP-CTERM protein-sorting domain-containing protein</fullName>
    </recommendedName>
</protein>
<dbReference type="RefSeq" id="WP_353568898.1">
    <property type="nucleotide sequence ID" value="NZ_BAABRI010000035.1"/>
</dbReference>
<organism evidence="1 2">
    <name type="scientific">Haloferula sargassicola</name>
    <dbReference type="NCBI Taxonomy" id="490096"/>
    <lineage>
        <taxon>Bacteria</taxon>
        <taxon>Pseudomonadati</taxon>
        <taxon>Verrucomicrobiota</taxon>
        <taxon>Verrucomicrobiia</taxon>
        <taxon>Verrucomicrobiales</taxon>
        <taxon>Verrucomicrobiaceae</taxon>
        <taxon>Haloferula</taxon>
    </lineage>
</organism>
<gene>
    <name evidence="1" type="ORF">Hsar01_04038</name>
</gene>
<sequence length="259" mass="27227">MQTFQRVIPRPLVALALLAIPSFGSTVLIDFGRHDGVQGNPTVNPDTNGHYWNNLTYNGGEFQIPSGQAYNDLVDTSNVATTIDVTTTSIWRSNGVNNGGLLAPSAGLLGDFAIATATQDYWFTETGGSPALNNTASLVISGLDPGLTYDLRLFGTRESTSTRETQYVIQGGNGPFSASYLTSGTGIGDGGYNGNNDEIISFSGIEPDGSGNINVTINALQGGFAYLGVMEISSVPEPSHLAMVLGAGLVGLMRRRRQA</sequence>
<evidence type="ECO:0008006" key="3">
    <source>
        <dbReference type="Google" id="ProtNLM"/>
    </source>
</evidence>
<dbReference type="Proteomes" id="UP001476282">
    <property type="component" value="Unassembled WGS sequence"/>
</dbReference>
<name>A0ABP9UTD5_9BACT</name>